<dbReference type="Pfam" id="PF00534">
    <property type="entry name" value="Glycos_transf_1"/>
    <property type="match status" value="1"/>
</dbReference>
<feature type="domain" description="Glycosyl transferase family 1" evidence="1">
    <location>
        <begin position="221"/>
        <end position="309"/>
    </location>
</feature>
<keyword evidence="3" id="KW-1185">Reference proteome</keyword>
<proteinExistence type="predicted"/>
<reference evidence="2 3" key="1">
    <citation type="submission" date="2020-08" db="EMBL/GenBank/DDBJ databases">
        <title>Genome sequence of Sphingomonas daechungensis KACC 18115T.</title>
        <authorList>
            <person name="Hyun D.-W."/>
            <person name="Bae J.-W."/>
        </authorList>
    </citation>
    <scope>NUCLEOTIDE SEQUENCE [LARGE SCALE GENOMIC DNA]</scope>
    <source>
        <strain evidence="2 3">KACC 18115</strain>
    </source>
</reference>
<sequence length="378" mass="41599">MAKRGILYIAAEYRAAEVREKKHEHNFEARHASGYFDRVISVHPVADLVGAEKGRIHLIRFTKRQLVVEGMSELYRLPRSLLPLNFLLSQAALLRVLKRLVHKQDVGVVAATDPFLSGLLAWALSRMTGKPLMIRIGGNYEELHREAGALAMPRLIPSYRLQQAIGRFVLKRADLVAGNNRNNLGWAIANGARRHTAIIPISGNIQRVHMIPPEDRTRGEETFARLGIPFGHPTLLYVGRLLKLKQPDEALKAMALVVEQEPTAIGVLAGAGPMQAELEELADRLGIRSRIYFIGQTTQEDLSEIIPHCVTVSPLTGLSLIECGLGGSPPVGYDRDWQGVLVQLSRACEGLLEAADCLHDCAPHQQIRRAGGSAFPSG</sequence>
<name>A0ABX6SYT4_9SPHN</name>
<dbReference type="RefSeq" id="WP_187714184.1">
    <property type="nucleotide sequence ID" value="NZ_CP060780.1"/>
</dbReference>
<evidence type="ECO:0000259" key="1">
    <source>
        <dbReference type="Pfam" id="PF00534"/>
    </source>
</evidence>
<gene>
    <name evidence="2" type="ORF">H9L15_11630</name>
</gene>
<dbReference type="EMBL" id="CP060780">
    <property type="protein sequence ID" value="QNP42752.1"/>
    <property type="molecule type" value="Genomic_DNA"/>
</dbReference>
<dbReference type="Gene3D" id="3.40.50.2000">
    <property type="entry name" value="Glycogen Phosphorylase B"/>
    <property type="match status" value="2"/>
</dbReference>
<protein>
    <submittedName>
        <fullName evidence="2">Glycosyltransferase</fullName>
    </submittedName>
</protein>
<accession>A0ABX6SYT4</accession>
<dbReference type="InterPro" id="IPR050194">
    <property type="entry name" value="Glycosyltransferase_grp1"/>
</dbReference>
<evidence type="ECO:0000313" key="2">
    <source>
        <dbReference type="EMBL" id="QNP42752.1"/>
    </source>
</evidence>
<organism evidence="2 3">
    <name type="scientific">Sphingomonas daechungensis</name>
    <dbReference type="NCBI Taxonomy" id="1176646"/>
    <lineage>
        <taxon>Bacteria</taxon>
        <taxon>Pseudomonadati</taxon>
        <taxon>Pseudomonadota</taxon>
        <taxon>Alphaproteobacteria</taxon>
        <taxon>Sphingomonadales</taxon>
        <taxon>Sphingomonadaceae</taxon>
        <taxon>Sphingomonas</taxon>
    </lineage>
</organism>
<dbReference type="Proteomes" id="UP000516134">
    <property type="component" value="Chromosome"/>
</dbReference>
<dbReference type="InterPro" id="IPR001296">
    <property type="entry name" value="Glyco_trans_1"/>
</dbReference>
<evidence type="ECO:0000313" key="3">
    <source>
        <dbReference type="Proteomes" id="UP000516134"/>
    </source>
</evidence>
<dbReference type="SUPFAM" id="SSF53756">
    <property type="entry name" value="UDP-Glycosyltransferase/glycogen phosphorylase"/>
    <property type="match status" value="1"/>
</dbReference>
<dbReference type="PANTHER" id="PTHR45947">
    <property type="entry name" value="SULFOQUINOVOSYL TRANSFERASE SQD2"/>
    <property type="match status" value="1"/>
</dbReference>
<dbReference type="PANTHER" id="PTHR45947:SF3">
    <property type="entry name" value="SULFOQUINOVOSYL TRANSFERASE SQD2"/>
    <property type="match status" value="1"/>
</dbReference>